<accession>A0ABR8F5J9</accession>
<reference evidence="4 5" key="1">
    <citation type="journal article" date="2020" name="ISME J.">
        <title>Comparative genomics reveals insights into cyanobacterial evolution and habitat adaptation.</title>
        <authorList>
            <person name="Chen M.Y."/>
            <person name="Teng W.K."/>
            <person name="Zhao L."/>
            <person name="Hu C.X."/>
            <person name="Zhou Y.K."/>
            <person name="Han B.P."/>
            <person name="Song L.R."/>
            <person name="Shu W.S."/>
        </authorList>
    </citation>
    <scope>NUCLEOTIDE SEQUENCE [LARGE SCALE GENOMIC DNA]</scope>
    <source>
        <strain evidence="4 5">FACHB-391</strain>
    </source>
</reference>
<dbReference type="SUPFAM" id="SSF53098">
    <property type="entry name" value="Ribonuclease H-like"/>
    <property type="match status" value="1"/>
</dbReference>
<evidence type="ECO:0000256" key="1">
    <source>
        <dbReference type="SAM" id="Coils"/>
    </source>
</evidence>
<dbReference type="InterPro" id="IPR012337">
    <property type="entry name" value="RNaseH-like_sf"/>
</dbReference>
<dbReference type="EMBL" id="JACJTE010000084">
    <property type="protein sequence ID" value="MBD2565422.1"/>
    <property type="molecule type" value="Genomic_DNA"/>
</dbReference>
<feature type="region of interest" description="Disordered" evidence="2">
    <location>
        <begin position="1"/>
        <end position="31"/>
    </location>
</feature>
<feature type="domain" description="Integrase catalytic" evidence="3">
    <location>
        <begin position="203"/>
        <end position="403"/>
    </location>
</feature>
<gene>
    <name evidence="4" type="ORF">H6G95_33600</name>
</gene>
<dbReference type="Pfam" id="PF09299">
    <property type="entry name" value="Mu-transpos_C"/>
    <property type="match status" value="1"/>
</dbReference>
<dbReference type="Proteomes" id="UP000604661">
    <property type="component" value="Unassembled WGS sequence"/>
</dbReference>
<organism evidence="4 5">
    <name type="scientific">Nostoc linckia FACHB-391</name>
    <dbReference type="NCBI Taxonomy" id="2692906"/>
    <lineage>
        <taxon>Bacteria</taxon>
        <taxon>Bacillati</taxon>
        <taxon>Cyanobacteriota</taxon>
        <taxon>Cyanophyceae</taxon>
        <taxon>Nostocales</taxon>
        <taxon>Nostocaceae</taxon>
        <taxon>Nostoc</taxon>
    </lineage>
</organism>
<sequence>MLEKKASQGEQNNLSEVTPDSEELTAPTQQDHKILIEQIEDAQMKTEILMKMDAIEDIRTTSGDGKQERIKQWAQKLGKHPRTITRMLSKADIEGLAAIAKTKRADAGKRRGKKQWQPSIEYWVDFIEKTYRDGNKNSRRMNRNQVYNQVKGHAELELGLKESEYPSHVFVYQVLAPLVEKKKVRHPGQGSRIVIKTTAGELVVERSNQVWQIDHTRLDTLLVDENLELAGSLYITVVIDSYSGCAMGFYLGFEAAGSHEVALALRHAILAKQYPPDYQIQHEWMEGGLPEYIVTDRAKEFRSGHLRRIAMDLNIQLRLRAYPQQGGLIESLFDKANKEVLSMLPGYKGSNVQKRPLDAEKYACITYEEFERILTRYFVDHYNQHLYPRVKNQTRIQRWWAGLIGKQPKLLEERALDICLMKTVPRCVQAYGCVQFECLIYSATWLQKFEGQQVTLRYNPSNIVTLLVYSVEKNNQASVFLGTVKARDLDEERLSLKEWKAIKQKIRSGGKAIDQSSIFSERLALNEFAQEKIKTLKQRRASEQKRINRKLNQSKVIELFPEGKETTVILEKQTDATELSHQSAINLVSEPKQQCAKPSQSIVYDWNQIIEENW</sequence>
<evidence type="ECO:0000259" key="3">
    <source>
        <dbReference type="PROSITE" id="PS50994"/>
    </source>
</evidence>
<comment type="caution">
    <text evidence="4">The sequence shown here is derived from an EMBL/GenBank/DDBJ whole genome shotgun (WGS) entry which is preliminary data.</text>
</comment>
<dbReference type="InterPro" id="IPR015378">
    <property type="entry name" value="Transposase-like_Mu_C"/>
</dbReference>
<protein>
    <submittedName>
        <fullName evidence="4">Transposase</fullName>
    </submittedName>
</protein>
<proteinExistence type="predicted"/>
<dbReference type="PROSITE" id="PS50994">
    <property type="entry name" value="INTEGRASE"/>
    <property type="match status" value="1"/>
</dbReference>
<evidence type="ECO:0000313" key="4">
    <source>
        <dbReference type="EMBL" id="MBD2565422.1"/>
    </source>
</evidence>
<keyword evidence="5" id="KW-1185">Reference proteome</keyword>
<dbReference type="Gene3D" id="3.30.420.10">
    <property type="entry name" value="Ribonuclease H-like superfamily/Ribonuclease H"/>
    <property type="match status" value="1"/>
</dbReference>
<keyword evidence="1" id="KW-0175">Coiled coil</keyword>
<feature type="coiled-coil region" evidence="1">
    <location>
        <begin position="526"/>
        <end position="553"/>
    </location>
</feature>
<dbReference type="InterPro" id="IPR001584">
    <property type="entry name" value="Integrase_cat-core"/>
</dbReference>
<evidence type="ECO:0000256" key="2">
    <source>
        <dbReference type="SAM" id="MobiDB-lite"/>
    </source>
</evidence>
<evidence type="ECO:0000313" key="5">
    <source>
        <dbReference type="Proteomes" id="UP000604661"/>
    </source>
</evidence>
<dbReference type="RefSeq" id="WP_190902031.1">
    <property type="nucleotide sequence ID" value="NZ_JACJTE010000084.1"/>
</dbReference>
<name>A0ABR8F5J9_NOSLI</name>
<feature type="compositionally biased region" description="Polar residues" evidence="2">
    <location>
        <begin position="8"/>
        <end position="18"/>
    </location>
</feature>
<dbReference type="InterPro" id="IPR036397">
    <property type="entry name" value="RNaseH_sf"/>
</dbReference>